<dbReference type="AlphaFoldDB" id="A0AB33H4A1"/>
<evidence type="ECO:0008006" key="3">
    <source>
        <dbReference type="Google" id="ProtNLM"/>
    </source>
</evidence>
<name>A0AB33H4A1_CITFR</name>
<accession>A0AB33H4A1</accession>
<reference evidence="1 2" key="1">
    <citation type="submission" date="2018-09" db="EMBL/GenBank/DDBJ databases">
        <title>Whole genome sequencing of Citrobacter freundii AR_0116.</title>
        <authorList>
            <person name="Conlan S."/>
            <person name="Thomas P.J."/>
            <person name="Mullikin J."/>
            <person name="Frank K.M."/>
            <person name="Segre J.A."/>
        </authorList>
    </citation>
    <scope>NUCLEOTIDE SEQUENCE [LARGE SCALE GENOMIC DNA]</scope>
    <source>
        <strain evidence="1 2">AR_0116</strain>
    </source>
</reference>
<organism evidence="1 2">
    <name type="scientific">Citrobacter freundii</name>
    <dbReference type="NCBI Taxonomy" id="546"/>
    <lineage>
        <taxon>Bacteria</taxon>
        <taxon>Pseudomonadati</taxon>
        <taxon>Pseudomonadota</taxon>
        <taxon>Gammaproteobacteria</taxon>
        <taxon>Enterobacterales</taxon>
        <taxon>Enterobacteriaceae</taxon>
        <taxon>Citrobacter</taxon>
        <taxon>Citrobacter freundii complex</taxon>
    </lineage>
</organism>
<dbReference type="Proteomes" id="UP000263627">
    <property type="component" value="Chromosome"/>
</dbReference>
<evidence type="ECO:0000313" key="1">
    <source>
        <dbReference type="EMBL" id="AXZ46922.1"/>
    </source>
</evidence>
<dbReference type="RefSeq" id="WP_119173966.1">
    <property type="nucleotide sequence ID" value="NZ_CP032184.1"/>
</dbReference>
<proteinExistence type="predicted"/>
<protein>
    <recommendedName>
        <fullName evidence="3">Prophage protein</fullName>
    </recommendedName>
</protein>
<gene>
    <name evidence="1" type="ORF">AM363_08125</name>
</gene>
<evidence type="ECO:0000313" key="2">
    <source>
        <dbReference type="Proteomes" id="UP000263627"/>
    </source>
</evidence>
<sequence>MSKSNLVAFRVPAECQDAFNESVTASCGDKTAWLIDVMRNKLNLPESNSQSCMMALVDRMEIAVTALARGKQGPPTTYNEEAVIGIVANTIRKGLDNGRIIAERLNESGYQTKAGKVWDKDIYSAWKLQGHNAEKLEAVININH</sequence>
<dbReference type="EMBL" id="CP032184">
    <property type="protein sequence ID" value="AXZ46922.1"/>
    <property type="molecule type" value="Genomic_DNA"/>
</dbReference>